<feature type="compositionally biased region" description="Basic and acidic residues" evidence="1">
    <location>
        <begin position="82"/>
        <end position="95"/>
    </location>
</feature>
<evidence type="ECO:0000259" key="3">
    <source>
        <dbReference type="Pfam" id="PF12051"/>
    </source>
</evidence>
<feature type="domain" description="DUF3533" evidence="3">
    <location>
        <begin position="124"/>
        <end position="491"/>
    </location>
</feature>
<dbReference type="EMBL" id="CAACVR010000012">
    <property type="protein sequence ID" value="VEU21392.1"/>
    <property type="molecule type" value="Genomic_DNA"/>
</dbReference>
<keyword evidence="2" id="KW-0812">Transmembrane</keyword>
<reference evidence="4 5" key="1">
    <citation type="submission" date="2018-12" db="EMBL/GenBank/DDBJ databases">
        <authorList>
            <person name="Tiukova I."/>
            <person name="Dainat J."/>
        </authorList>
    </citation>
    <scope>NUCLEOTIDE SEQUENCE [LARGE SCALE GENOMIC DNA]</scope>
</reference>
<feature type="transmembrane region" description="Helical" evidence="2">
    <location>
        <begin position="120"/>
        <end position="139"/>
    </location>
</feature>
<keyword evidence="2" id="KW-1133">Transmembrane helix</keyword>
<proteinExistence type="predicted"/>
<feature type="transmembrane region" description="Helical" evidence="2">
    <location>
        <begin position="410"/>
        <end position="432"/>
    </location>
</feature>
<evidence type="ECO:0000313" key="4">
    <source>
        <dbReference type="EMBL" id="VEU21392.1"/>
    </source>
</evidence>
<evidence type="ECO:0000313" key="5">
    <source>
        <dbReference type="Proteomes" id="UP000290900"/>
    </source>
</evidence>
<feature type="region of interest" description="Disordered" evidence="1">
    <location>
        <begin position="1"/>
        <end position="95"/>
    </location>
</feature>
<feature type="compositionally biased region" description="Polar residues" evidence="1">
    <location>
        <begin position="9"/>
        <end position="19"/>
    </location>
</feature>
<feature type="transmembrane region" description="Helical" evidence="2">
    <location>
        <begin position="478"/>
        <end position="501"/>
    </location>
</feature>
<evidence type="ECO:0000256" key="1">
    <source>
        <dbReference type="SAM" id="MobiDB-lite"/>
    </source>
</evidence>
<dbReference type="PANTHER" id="PTHR34814:SF1">
    <property type="entry name" value="NITROSOGUANIDINE RESISTANCE PROTEIN SNG1"/>
    <property type="match status" value="1"/>
</dbReference>
<dbReference type="InParanoid" id="A0A448YKC7"/>
<dbReference type="InterPro" id="IPR022703">
    <property type="entry name" value="DUF3533"/>
</dbReference>
<keyword evidence="5" id="KW-1185">Reference proteome</keyword>
<dbReference type="Proteomes" id="UP000290900">
    <property type="component" value="Unassembled WGS sequence"/>
</dbReference>
<gene>
    <name evidence="4" type="ORF">BRENAR_LOCUS2125</name>
</gene>
<organism evidence="4 5">
    <name type="scientific">Brettanomyces naardenensis</name>
    <name type="common">Yeast</name>
    <dbReference type="NCBI Taxonomy" id="13370"/>
    <lineage>
        <taxon>Eukaryota</taxon>
        <taxon>Fungi</taxon>
        <taxon>Dikarya</taxon>
        <taxon>Ascomycota</taxon>
        <taxon>Saccharomycotina</taxon>
        <taxon>Pichiomycetes</taxon>
        <taxon>Pichiales</taxon>
        <taxon>Pichiaceae</taxon>
        <taxon>Brettanomyces</taxon>
    </lineage>
</organism>
<keyword evidence="2" id="KW-0472">Membrane</keyword>
<dbReference type="PANTHER" id="PTHR34814">
    <property type="entry name" value="NITROSOGUANIDINE RESISTANCE PROTEIN SNG1"/>
    <property type="match status" value="1"/>
</dbReference>
<dbReference type="InterPro" id="IPR053001">
    <property type="entry name" value="MNNG_permease-like"/>
</dbReference>
<feature type="transmembrane region" description="Helical" evidence="2">
    <location>
        <begin position="352"/>
        <end position="373"/>
    </location>
</feature>
<feature type="compositionally biased region" description="Acidic residues" evidence="1">
    <location>
        <begin position="72"/>
        <end position="81"/>
    </location>
</feature>
<name>A0A448YKC7_BRENA</name>
<accession>A0A448YKC7</accession>
<dbReference type="AlphaFoldDB" id="A0A448YKC7"/>
<dbReference type="Pfam" id="PF12051">
    <property type="entry name" value="DUF3533"/>
    <property type="match status" value="1"/>
</dbReference>
<dbReference type="OrthoDB" id="2140105at2759"/>
<protein>
    <submittedName>
        <fullName evidence="4">DEKNAAC102545</fullName>
    </submittedName>
</protein>
<evidence type="ECO:0000256" key="2">
    <source>
        <dbReference type="SAM" id="Phobius"/>
    </source>
</evidence>
<feature type="transmembrane region" description="Helical" evidence="2">
    <location>
        <begin position="321"/>
        <end position="340"/>
    </location>
</feature>
<dbReference type="GO" id="GO:0016020">
    <property type="term" value="C:membrane"/>
    <property type="evidence" value="ECO:0007669"/>
    <property type="project" value="TreeGrafter"/>
</dbReference>
<dbReference type="FunCoup" id="A0A448YKC7">
    <property type="interactions" value="51"/>
</dbReference>
<dbReference type="STRING" id="13370.A0A448YKC7"/>
<sequence length="526" mass="58820">MSNLKEQDTNGMTLENSSDSVKDVHPYEPEPIQDSDVEEQGSGHHGSRASDLLRTVTQYTEYSVASGGAAAEEAEKEQEESDEKKTGGAHIGKPEKNVPGRYGFWSKPNGTLRKIFFKQWTIIIVILSAYVLGVFSIYWGSMYQRPGRLVNLKVLVVVEDDQSAILSNALLEALENPAVKSMVGWTVKDYMPEDQVKQLINTEKYWGSIYVGGPNVSTELVSAFQESKNINTSDLMKSYYETARDLMGVSLYIKPALIQAGSVYNEILQQSVYPGLISNLSSSQFSAMKGSPILTNIPDIQYTDGNPVTSPVLLAPLQVGLIYMIILSFFQILWFVKLNGDVAKYLKPINYIVYRMVLEQVNCLLLSLAYTLLNRAFQIDMNRTWSGGFGVMWMISYLIMAACGGANENIFLLTGPILPPLVGFWILFFVVLNVSATFSPVEVCPEVFKFTYALPIKNGYELMKITLLDTYKGHLGRYFGVLVAWVVLNNILMPFCLIFFASMTKKKIRQQEQARRAAEAAKKNVD</sequence>
<feature type="transmembrane region" description="Helical" evidence="2">
    <location>
        <begin position="385"/>
        <end position="403"/>
    </location>
</feature>